<evidence type="ECO:0000313" key="4">
    <source>
        <dbReference type="Proteomes" id="UP000015527"/>
    </source>
</evidence>
<feature type="transmembrane region" description="Helical" evidence="2">
    <location>
        <begin position="386"/>
        <end position="406"/>
    </location>
</feature>
<dbReference type="eggNOG" id="COG2273">
    <property type="taxonomic scope" value="Bacteria"/>
</dbReference>
<protein>
    <recommendedName>
        <fullName evidence="5">O-antigen ligase domain-containing protein</fullName>
    </recommendedName>
</protein>
<keyword evidence="2" id="KW-1133">Transmembrane helix</keyword>
<feature type="transmembrane region" description="Helical" evidence="2">
    <location>
        <begin position="305"/>
        <end position="324"/>
    </location>
</feature>
<evidence type="ECO:0000256" key="1">
    <source>
        <dbReference type="SAM" id="MobiDB-lite"/>
    </source>
</evidence>
<feature type="transmembrane region" description="Helical" evidence="2">
    <location>
        <begin position="336"/>
        <end position="356"/>
    </location>
</feature>
<name>T0HF65_9SPHN</name>
<feature type="transmembrane region" description="Helical" evidence="2">
    <location>
        <begin position="197"/>
        <end position="218"/>
    </location>
</feature>
<keyword evidence="2" id="KW-0812">Transmembrane</keyword>
<accession>T0HF65</accession>
<dbReference type="EMBL" id="ATHL01000078">
    <property type="protein sequence ID" value="EQB15006.1"/>
    <property type="molecule type" value="Genomic_DNA"/>
</dbReference>
<dbReference type="PATRIC" id="fig|1096930.3.peg.2514"/>
<dbReference type="Proteomes" id="UP000015527">
    <property type="component" value="Unassembled WGS sequence"/>
</dbReference>
<reference evidence="3 4" key="1">
    <citation type="journal article" date="2013" name="Genome Announc.">
        <title>Genome Sequence of Novosphingobium lindaniclasticum LE124T, Isolated from a Hexachlorocyclohexane Dumpsite.</title>
        <authorList>
            <person name="Saxena A."/>
            <person name="Nayyar N."/>
            <person name="Sangwan N."/>
            <person name="Kumari R."/>
            <person name="Khurana J.P."/>
            <person name="Lal R."/>
        </authorList>
    </citation>
    <scope>NUCLEOTIDE SEQUENCE [LARGE SCALE GENOMIC DNA]</scope>
    <source>
        <strain evidence="3 4">LE124</strain>
    </source>
</reference>
<feature type="region of interest" description="Disordered" evidence="1">
    <location>
        <begin position="503"/>
        <end position="533"/>
    </location>
</feature>
<gene>
    <name evidence="3" type="ORF">L284_12585</name>
</gene>
<keyword evidence="4" id="KW-1185">Reference proteome</keyword>
<feature type="transmembrane region" description="Helical" evidence="2">
    <location>
        <begin position="413"/>
        <end position="433"/>
    </location>
</feature>
<dbReference type="AlphaFoldDB" id="T0HF65"/>
<proteinExistence type="predicted"/>
<feature type="transmembrane region" description="Helical" evidence="2">
    <location>
        <begin position="168"/>
        <end position="185"/>
    </location>
</feature>
<feature type="transmembrane region" description="Helical" evidence="2">
    <location>
        <begin position="81"/>
        <end position="100"/>
    </location>
</feature>
<sequence length="533" mass="57484">MEIESRNARRNSRWKADRPLSSAGRRCRSVGGRYMNALPLVLFWTLVICAIASRPPFALYLFFATMPFGACAAIPTGVTGGLTLVATPIVALVVVGKAFLNRSGPASFLTLALLPDRLLCLFAFWIVVSVTTLFMPRIFAGEILVVPVRGILSTPAPLFPSTQNLSQWVYMTISVFTVFAMARLLQTAAMRQHALQAMCLGAAMLIFTGLVDFASQYVPLGALLAPFRTASYALATEVEVLGSKRVVGLMPEASAFGNYCLGFLCALHFYRRAIVDPVVKERVCPVLLALLVILCWQSKSSATYVGLVLFFGMAALEWLLRANAEGRGTTIYKQGLLGELSVLVAVLAGVTLTLLFKPDLLDPVLAMIDRMVLQKTSSLSYEERGMWRFIALSSVFESYGIGIGLGSTRSSSSIVAILSASGILGGLLFYAFAAQSFSRAPRYPTIESRIINSAFRFSYPPMIAVSLMIADANFEPLTGFGFGITAALSIALKQKPGAPIMARTRAPAETPAMHDRGDDASPLPADRQPAPSS</sequence>
<keyword evidence="2" id="KW-0472">Membrane</keyword>
<organism evidence="3 4">
    <name type="scientific">Novosphingobium lindaniclasticum LE124</name>
    <dbReference type="NCBI Taxonomy" id="1096930"/>
    <lineage>
        <taxon>Bacteria</taxon>
        <taxon>Pseudomonadati</taxon>
        <taxon>Pseudomonadota</taxon>
        <taxon>Alphaproteobacteria</taxon>
        <taxon>Sphingomonadales</taxon>
        <taxon>Sphingomonadaceae</taxon>
        <taxon>Novosphingobium</taxon>
    </lineage>
</organism>
<feature type="transmembrane region" description="Helical" evidence="2">
    <location>
        <begin position="34"/>
        <end position="52"/>
    </location>
</feature>
<evidence type="ECO:0000256" key="2">
    <source>
        <dbReference type="SAM" id="Phobius"/>
    </source>
</evidence>
<evidence type="ECO:0008006" key="5">
    <source>
        <dbReference type="Google" id="ProtNLM"/>
    </source>
</evidence>
<comment type="caution">
    <text evidence="3">The sequence shown here is derived from an EMBL/GenBank/DDBJ whole genome shotgun (WGS) entry which is preliminary data.</text>
</comment>
<feature type="transmembrane region" description="Helical" evidence="2">
    <location>
        <begin position="121"/>
        <end position="148"/>
    </location>
</feature>
<evidence type="ECO:0000313" key="3">
    <source>
        <dbReference type="EMBL" id="EQB15006.1"/>
    </source>
</evidence>